<evidence type="ECO:0000256" key="2">
    <source>
        <dbReference type="SAM" id="Phobius"/>
    </source>
</evidence>
<sequence>MQRVKNAFSITKGNKGRRVGVETGGGDGGGNANGGDAAEDRQQPAEDARALALRAVSVTRDTAVRTAVAYSEFDVRRERATVRVAASGGVQTGVALAVVVLTVGPCAALNHVGTTGGAWLEGATALYVAQACVLAFGVLGGLVGGLVANVFGPRVAASYGGAAYACLVGAQAYLYRAANRASLRAGSGKFAVFGAAAAALGVGVLAAGVAPALLTFPSERRRGGVVALALLAVTLPDIAAAAYNVVSAWLLASADVAPSNVPVKEAPSLAALVCLLLTLVSLVPALFLLRPSKVRVLRFSRDSQPGHHNHNHEYEQDQEEEEFQDAAAPPPPSLLLMLRSEFHHAGLILRSKSLGLLAACVVPLAYYGGSVAIFGPTSASAYANSQRALSLSTLIYLVVYVIGATFAGVTILDNTRHPRQRRARMASAILLVLLIVSLVFSFISSVTIYGSYAIYGLFDGFMHAYFLWLLGATTNNPYKQARTVGFLYAIYYLVITFKYILELNVQNTTKYDNRVSIGLTLITLIMLGSVNFHCVSDTCDYDSKDDDELNPVLHAAKYSSSNINNNANNSVESNLENGTMGTTSTSDSTLKGTSQNKSAFGF</sequence>
<feature type="region of interest" description="Disordered" evidence="1">
    <location>
        <begin position="564"/>
        <end position="602"/>
    </location>
</feature>
<protein>
    <submittedName>
        <fullName evidence="3">Uncharacterized protein</fullName>
    </submittedName>
</protein>
<feature type="transmembrane region" description="Helical" evidence="2">
    <location>
        <begin position="513"/>
        <end position="534"/>
    </location>
</feature>
<feature type="region of interest" description="Disordered" evidence="1">
    <location>
        <begin position="301"/>
        <end position="327"/>
    </location>
</feature>
<feature type="transmembrane region" description="Helical" evidence="2">
    <location>
        <begin position="483"/>
        <end position="501"/>
    </location>
</feature>
<evidence type="ECO:0000313" key="3">
    <source>
        <dbReference type="EMBL" id="KAJ3091781.1"/>
    </source>
</evidence>
<feature type="transmembrane region" description="Helical" evidence="2">
    <location>
        <begin position="452"/>
        <end position="471"/>
    </location>
</feature>
<feature type="transmembrane region" description="Helical" evidence="2">
    <location>
        <begin position="266"/>
        <end position="289"/>
    </location>
</feature>
<accession>A0AAD5SQR1</accession>
<comment type="caution">
    <text evidence="3">The sequence shown here is derived from an EMBL/GenBank/DDBJ whole genome shotgun (WGS) entry which is preliminary data.</text>
</comment>
<keyword evidence="4" id="KW-1185">Reference proteome</keyword>
<feature type="transmembrane region" description="Helical" evidence="2">
    <location>
        <begin position="354"/>
        <end position="374"/>
    </location>
</feature>
<keyword evidence="2" id="KW-0812">Transmembrane</keyword>
<feature type="transmembrane region" description="Helical" evidence="2">
    <location>
        <begin position="190"/>
        <end position="213"/>
    </location>
</feature>
<dbReference type="Gene3D" id="1.20.1250.20">
    <property type="entry name" value="MFS general substrate transporter like domains"/>
    <property type="match status" value="1"/>
</dbReference>
<organism evidence="3 4">
    <name type="scientific">Physocladia obscura</name>
    <dbReference type="NCBI Taxonomy" id="109957"/>
    <lineage>
        <taxon>Eukaryota</taxon>
        <taxon>Fungi</taxon>
        <taxon>Fungi incertae sedis</taxon>
        <taxon>Chytridiomycota</taxon>
        <taxon>Chytridiomycota incertae sedis</taxon>
        <taxon>Chytridiomycetes</taxon>
        <taxon>Chytridiales</taxon>
        <taxon>Chytriomycetaceae</taxon>
        <taxon>Physocladia</taxon>
    </lineage>
</organism>
<feature type="compositionally biased region" description="Gly residues" evidence="1">
    <location>
        <begin position="22"/>
        <end position="33"/>
    </location>
</feature>
<feature type="compositionally biased region" description="Low complexity" evidence="1">
    <location>
        <begin position="564"/>
        <end position="589"/>
    </location>
</feature>
<evidence type="ECO:0000256" key="1">
    <source>
        <dbReference type="SAM" id="MobiDB-lite"/>
    </source>
</evidence>
<feature type="transmembrane region" description="Helical" evidence="2">
    <location>
        <begin position="159"/>
        <end position="178"/>
    </location>
</feature>
<dbReference type="InterPro" id="IPR036259">
    <property type="entry name" value="MFS_trans_sf"/>
</dbReference>
<dbReference type="SUPFAM" id="SSF103473">
    <property type="entry name" value="MFS general substrate transporter"/>
    <property type="match status" value="1"/>
</dbReference>
<keyword evidence="2" id="KW-1133">Transmembrane helix</keyword>
<feature type="transmembrane region" description="Helical" evidence="2">
    <location>
        <begin position="425"/>
        <end position="446"/>
    </location>
</feature>
<feature type="transmembrane region" description="Helical" evidence="2">
    <location>
        <begin position="394"/>
        <end position="413"/>
    </location>
</feature>
<proteinExistence type="predicted"/>
<feature type="compositionally biased region" description="Basic and acidic residues" evidence="1">
    <location>
        <begin position="301"/>
        <end position="315"/>
    </location>
</feature>
<feature type="region of interest" description="Disordered" evidence="1">
    <location>
        <begin position="15"/>
        <end position="44"/>
    </location>
</feature>
<feature type="transmembrane region" description="Helical" evidence="2">
    <location>
        <begin position="225"/>
        <end position="246"/>
    </location>
</feature>
<gene>
    <name evidence="3" type="ORF">HK100_007104</name>
</gene>
<dbReference type="EMBL" id="JADGJH010003328">
    <property type="protein sequence ID" value="KAJ3091781.1"/>
    <property type="molecule type" value="Genomic_DNA"/>
</dbReference>
<reference evidence="3" key="1">
    <citation type="submission" date="2020-05" db="EMBL/GenBank/DDBJ databases">
        <title>Phylogenomic resolution of chytrid fungi.</title>
        <authorList>
            <person name="Stajich J.E."/>
            <person name="Amses K."/>
            <person name="Simmons R."/>
            <person name="Seto K."/>
            <person name="Myers J."/>
            <person name="Bonds A."/>
            <person name="Quandt C.A."/>
            <person name="Barry K."/>
            <person name="Liu P."/>
            <person name="Grigoriev I."/>
            <person name="Longcore J.E."/>
            <person name="James T.Y."/>
        </authorList>
    </citation>
    <scope>NUCLEOTIDE SEQUENCE</scope>
    <source>
        <strain evidence="3">JEL0513</strain>
    </source>
</reference>
<feature type="compositionally biased region" description="Polar residues" evidence="1">
    <location>
        <begin position="590"/>
        <end position="602"/>
    </location>
</feature>
<feature type="transmembrane region" description="Helical" evidence="2">
    <location>
        <begin position="124"/>
        <end position="147"/>
    </location>
</feature>
<feature type="transmembrane region" description="Helical" evidence="2">
    <location>
        <begin position="84"/>
        <end position="104"/>
    </location>
</feature>
<dbReference type="AlphaFoldDB" id="A0AAD5SQR1"/>
<name>A0AAD5SQR1_9FUNG</name>
<dbReference type="Proteomes" id="UP001211907">
    <property type="component" value="Unassembled WGS sequence"/>
</dbReference>
<evidence type="ECO:0000313" key="4">
    <source>
        <dbReference type="Proteomes" id="UP001211907"/>
    </source>
</evidence>
<keyword evidence="2" id="KW-0472">Membrane</keyword>